<evidence type="ECO:0000256" key="2">
    <source>
        <dbReference type="ARBA" id="ARBA00022692"/>
    </source>
</evidence>
<feature type="transmembrane region" description="Helical" evidence="6">
    <location>
        <begin position="130"/>
        <end position="147"/>
    </location>
</feature>
<sequence>MLNLMKKYGTYIAFILAFGLMLAYGVEWVRDGIAGVIDIALGPLTDTFGLPFFAVLLFLSSATGLYSSLIQKYTIDYEKMQEVQAKMKEFQMKFREAQLAGDEKAIKKLEAKRDAMMKDQLEMSQQQFKPMAYIILITVPIFFWLLYRLHGMDLGAALTMDTAIVFPFLGIISLNDMAIWILPAWILWYMICSLTVSQVIRKALNIGGI</sequence>
<feature type="coiled-coil region" evidence="5">
    <location>
        <begin position="80"/>
        <end position="126"/>
    </location>
</feature>
<name>A0ABD4TIZ3_9EURY</name>
<dbReference type="Pfam" id="PF01956">
    <property type="entry name" value="EMC3_TMCO1"/>
    <property type="match status" value="1"/>
</dbReference>
<dbReference type="Proteomes" id="UP001524383">
    <property type="component" value="Unassembled WGS sequence"/>
</dbReference>
<evidence type="ECO:0000256" key="6">
    <source>
        <dbReference type="SAM" id="Phobius"/>
    </source>
</evidence>
<keyword evidence="8" id="KW-1185">Reference proteome</keyword>
<reference evidence="7 8" key="1">
    <citation type="submission" date="2019-08" db="EMBL/GenBank/DDBJ databases">
        <authorList>
            <person name="Chen S.-C."/>
            <person name="Lai M.-C."/>
            <person name="You Y.-T."/>
        </authorList>
    </citation>
    <scope>NUCLEOTIDE SEQUENCE [LARGE SCALE GENOMIC DNA]</scope>
    <source>
        <strain evidence="7 8">P2F9704a</strain>
    </source>
</reference>
<evidence type="ECO:0000313" key="8">
    <source>
        <dbReference type="Proteomes" id="UP001524383"/>
    </source>
</evidence>
<dbReference type="EMBL" id="VOTZ01000012">
    <property type="protein sequence ID" value="MCQ1538666.1"/>
    <property type="molecule type" value="Genomic_DNA"/>
</dbReference>
<dbReference type="InterPro" id="IPR002809">
    <property type="entry name" value="EMC3/TMCO1"/>
</dbReference>
<organism evidence="7 8">
    <name type="scientific">Methanocalculus taiwanensis</name>
    <dbReference type="NCBI Taxonomy" id="106207"/>
    <lineage>
        <taxon>Archaea</taxon>
        <taxon>Methanobacteriati</taxon>
        <taxon>Methanobacteriota</taxon>
        <taxon>Stenosarchaea group</taxon>
        <taxon>Methanomicrobia</taxon>
        <taxon>Methanomicrobiales</taxon>
        <taxon>Methanocalculaceae</taxon>
        <taxon>Methanocalculus</taxon>
    </lineage>
</organism>
<evidence type="ECO:0000256" key="1">
    <source>
        <dbReference type="ARBA" id="ARBA00004141"/>
    </source>
</evidence>
<dbReference type="InterPro" id="IPR038978">
    <property type="entry name" value="MJ0935"/>
</dbReference>
<dbReference type="PANTHER" id="PTHR42198:SF1">
    <property type="entry name" value="INTEGRAL MEMBRANE PROTEIN"/>
    <property type="match status" value="1"/>
</dbReference>
<dbReference type="PANTHER" id="PTHR42198">
    <property type="entry name" value="INTEGRAL MEMBRANE PROTEIN"/>
    <property type="match status" value="1"/>
</dbReference>
<dbReference type="SMART" id="SM01415">
    <property type="entry name" value="DUF106"/>
    <property type="match status" value="1"/>
</dbReference>
<keyword evidence="4 6" id="KW-0472">Membrane</keyword>
<feature type="transmembrane region" description="Helical" evidence="6">
    <location>
        <begin position="167"/>
        <end position="191"/>
    </location>
</feature>
<dbReference type="GO" id="GO:0016020">
    <property type="term" value="C:membrane"/>
    <property type="evidence" value="ECO:0007669"/>
    <property type="project" value="UniProtKB-SubCell"/>
</dbReference>
<gene>
    <name evidence="7" type="ORF">FTO68_06670</name>
</gene>
<proteinExistence type="predicted"/>
<accession>A0ABD4TIZ3</accession>
<evidence type="ECO:0000256" key="5">
    <source>
        <dbReference type="SAM" id="Coils"/>
    </source>
</evidence>
<evidence type="ECO:0000256" key="3">
    <source>
        <dbReference type="ARBA" id="ARBA00022989"/>
    </source>
</evidence>
<protein>
    <submittedName>
        <fullName evidence="7">DUF106 domain-containing protein</fullName>
    </submittedName>
</protein>
<comment type="caution">
    <text evidence="7">The sequence shown here is derived from an EMBL/GenBank/DDBJ whole genome shotgun (WGS) entry which is preliminary data.</text>
</comment>
<keyword evidence="3 6" id="KW-1133">Transmembrane helix</keyword>
<dbReference type="AlphaFoldDB" id="A0ABD4TIZ3"/>
<evidence type="ECO:0000256" key="4">
    <source>
        <dbReference type="ARBA" id="ARBA00023136"/>
    </source>
</evidence>
<comment type="subcellular location">
    <subcellularLocation>
        <location evidence="1">Membrane</location>
        <topology evidence="1">Multi-pass membrane protein</topology>
    </subcellularLocation>
</comment>
<keyword evidence="5" id="KW-0175">Coiled coil</keyword>
<evidence type="ECO:0000313" key="7">
    <source>
        <dbReference type="EMBL" id="MCQ1538666.1"/>
    </source>
</evidence>
<keyword evidence="2 6" id="KW-0812">Transmembrane</keyword>
<feature type="transmembrane region" description="Helical" evidence="6">
    <location>
        <begin position="49"/>
        <end position="70"/>
    </location>
</feature>